<evidence type="ECO:0000259" key="1">
    <source>
        <dbReference type="Pfam" id="PF01656"/>
    </source>
</evidence>
<dbReference type="EMBL" id="BTFW01000001">
    <property type="protein sequence ID" value="GMM59883.1"/>
    <property type="molecule type" value="Genomic_DNA"/>
</dbReference>
<name>A0ABQ6P3P6_9SPHN</name>
<dbReference type="Gene3D" id="3.40.50.300">
    <property type="entry name" value="P-loop containing nucleotide triphosphate hydrolases"/>
    <property type="match status" value="1"/>
</dbReference>
<protein>
    <submittedName>
        <fullName evidence="2">ParA family partition ATPase</fullName>
    </submittedName>
</protein>
<sequence length="213" mass="22037">MKVIAILSQKGGVGKTTLSTCLAVAAEADGKSTAILDLDPQATASFWSDVRESETPAVSSLQAVRLGPVIAAAKRAGTDLVIIDGAAVARDVAYQAAAHADLVLVPTKAAVFDTMSMTHTLDLVRQLAKPSAVVLTFVSPQGTETADAIAAVEQLGAAVCPVTIGNRKAFFRAQGAGLTAQEFEPKGAAAAEILNLYKYTCIRLYDGMKDSAT</sequence>
<organism evidence="2 3">
    <name type="scientific">Novosphingobium pituita</name>
    <dbReference type="NCBI Taxonomy" id="3056842"/>
    <lineage>
        <taxon>Bacteria</taxon>
        <taxon>Pseudomonadati</taxon>
        <taxon>Pseudomonadota</taxon>
        <taxon>Alphaproteobacteria</taxon>
        <taxon>Sphingomonadales</taxon>
        <taxon>Sphingomonadaceae</taxon>
        <taxon>Novosphingobium</taxon>
    </lineage>
</organism>
<evidence type="ECO:0000313" key="2">
    <source>
        <dbReference type="EMBL" id="GMM59883.1"/>
    </source>
</evidence>
<dbReference type="Pfam" id="PF01656">
    <property type="entry name" value="CbiA"/>
    <property type="match status" value="1"/>
</dbReference>
<keyword evidence="3" id="KW-1185">Reference proteome</keyword>
<proteinExistence type="predicted"/>
<evidence type="ECO:0000313" key="3">
    <source>
        <dbReference type="Proteomes" id="UP001187221"/>
    </source>
</evidence>
<reference evidence="2 3" key="1">
    <citation type="submission" date="2023-06" db="EMBL/GenBank/DDBJ databases">
        <title>Draft genome sequence of Novosphingobium sp. strain IK01.</title>
        <authorList>
            <person name="Hatamoto M."/>
            <person name="Ikarashi T."/>
            <person name="Yamaguchi T."/>
        </authorList>
    </citation>
    <scope>NUCLEOTIDE SEQUENCE [LARGE SCALE GENOMIC DNA]</scope>
    <source>
        <strain evidence="2 3">IK01</strain>
    </source>
</reference>
<comment type="caution">
    <text evidence="2">The sequence shown here is derived from an EMBL/GenBank/DDBJ whole genome shotgun (WGS) entry which is preliminary data.</text>
</comment>
<dbReference type="PIRSF" id="PIRSF009320">
    <property type="entry name" value="Nuc_binding_HP_1000"/>
    <property type="match status" value="1"/>
</dbReference>
<accession>A0ABQ6P3P6</accession>
<feature type="domain" description="CobQ/CobB/MinD/ParA nucleotide binding" evidence="1">
    <location>
        <begin position="4"/>
        <end position="177"/>
    </location>
</feature>
<dbReference type="InterPro" id="IPR027417">
    <property type="entry name" value="P-loop_NTPase"/>
</dbReference>
<dbReference type="CDD" id="cd02042">
    <property type="entry name" value="ParAB_family"/>
    <property type="match status" value="1"/>
</dbReference>
<dbReference type="SUPFAM" id="SSF52540">
    <property type="entry name" value="P-loop containing nucleoside triphosphate hydrolases"/>
    <property type="match status" value="1"/>
</dbReference>
<dbReference type="PANTHER" id="PTHR13696:SF96">
    <property type="entry name" value="COBQ_COBB_MIND_PARA NUCLEOTIDE BINDING DOMAIN-CONTAINING PROTEIN"/>
    <property type="match status" value="1"/>
</dbReference>
<dbReference type="InterPro" id="IPR050678">
    <property type="entry name" value="DNA_Partitioning_ATPase"/>
</dbReference>
<dbReference type="RefSeq" id="WP_317973713.1">
    <property type="nucleotide sequence ID" value="NZ_BTFW01000001.1"/>
</dbReference>
<gene>
    <name evidence="2" type="primary">parA</name>
    <name evidence="2" type="ORF">NUTIK01_06600</name>
</gene>
<dbReference type="PANTHER" id="PTHR13696">
    <property type="entry name" value="P-LOOP CONTAINING NUCLEOSIDE TRIPHOSPHATE HYDROLASE"/>
    <property type="match status" value="1"/>
</dbReference>
<dbReference type="Proteomes" id="UP001187221">
    <property type="component" value="Unassembled WGS sequence"/>
</dbReference>
<dbReference type="InterPro" id="IPR002586">
    <property type="entry name" value="CobQ/CobB/MinD/ParA_Nub-bd_dom"/>
</dbReference>